<evidence type="ECO:0000313" key="2">
    <source>
        <dbReference type="Proteomes" id="UP001595993"/>
    </source>
</evidence>
<reference evidence="2" key="1">
    <citation type="journal article" date="2019" name="Int. J. Syst. Evol. Microbiol.">
        <title>The Global Catalogue of Microorganisms (GCM) 10K type strain sequencing project: providing services to taxonomists for standard genome sequencing and annotation.</title>
        <authorList>
            <consortium name="The Broad Institute Genomics Platform"/>
            <consortium name="The Broad Institute Genome Sequencing Center for Infectious Disease"/>
            <person name="Wu L."/>
            <person name="Ma J."/>
        </authorList>
    </citation>
    <scope>NUCLEOTIDE SEQUENCE [LARGE SCALE GENOMIC DNA]</scope>
    <source>
        <strain evidence="2">CGMCC 4.7139</strain>
    </source>
</reference>
<gene>
    <name evidence="1" type="ORF">ACFO9E_01955</name>
</gene>
<evidence type="ECO:0000313" key="1">
    <source>
        <dbReference type="EMBL" id="MFC4606594.1"/>
    </source>
</evidence>
<comment type="caution">
    <text evidence="1">The sequence shown here is derived from an EMBL/GenBank/DDBJ whole genome shotgun (WGS) entry which is preliminary data.</text>
</comment>
<organism evidence="1 2">
    <name type="scientific">Streptomyces maoxianensis</name>
    <dbReference type="NCBI Taxonomy" id="1459942"/>
    <lineage>
        <taxon>Bacteria</taxon>
        <taxon>Bacillati</taxon>
        <taxon>Actinomycetota</taxon>
        <taxon>Actinomycetes</taxon>
        <taxon>Kitasatosporales</taxon>
        <taxon>Streptomycetaceae</taxon>
        <taxon>Streptomyces</taxon>
    </lineage>
</organism>
<protein>
    <submittedName>
        <fullName evidence="1">Uncharacterized protein</fullName>
    </submittedName>
</protein>
<sequence length="111" mass="11302">MFFGSGKQELSVLVLRDADGIADAVRAALATATPEERPGLERAAALVAEAAAATDAELRGRWVRGHLAAAGVDGPADSITAIKALRKAEPRLSLVAAVGLAKDAESTRPGS</sequence>
<dbReference type="RefSeq" id="WP_381190948.1">
    <property type="nucleotide sequence ID" value="NZ_JBHSFE010000003.1"/>
</dbReference>
<keyword evidence="2" id="KW-1185">Reference proteome</keyword>
<accession>A0ABV9G1S5</accession>
<proteinExistence type="predicted"/>
<dbReference type="Proteomes" id="UP001595993">
    <property type="component" value="Unassembled WGS sequence"/>
</dbReference>
<dbReference type="EMBL" id="JBHSFE010000003">
    <property type="protein sequence ID" value="MFC4606594.1"/>
    <property type="molecule type" value="Genomic_DNA"/>
</dbReference>
<name>A0ABV9G1S5_9ACTN</name>